<evidence type="ECO:0000313" key="2">
    <source>
        <dbReference type="EMBL" id="VDP74978.1"/>
    </source>
</evidence>
<reference evidence="2 3" key="2">
    <citation type="submission" date="2018-11" db="EMBL/GenBank/DDBJ databases">
        <authorList>
            <consortium name="Pathogen Informatics"/>
        </authorList>
    </citation>
    <scope>NUCLEOTIDE SEQUENCE [LARGE SCALE GENOMIC DNA]</scope>
    <source>
        <strain evidence="2 3">Egypt</strain>
    </source>
</reference>
<protein>
    <submittedName>
        <fullName evidence="2 4">Uncharacterized protein</fullName>
    </submittedName>
</protein>
<name>A0A183AE70_9TREM</name>
<dbReference type="WBParaSite" id="ECPE_0000526701-mRNA-1">
    <property type="protein sequence ID" value="ECPE_0000526701-mRNA-1"/>
    <property type="gene ID" value="ECPE_0000526701"/>
</dbReference>
<dbReference type="EMBL" id="UZAN01042094">
    <property type="protein sequence ID" value="VDP74978.1"/>
    <property type="molecule type" value="Genomic_DNA"/>
</dbReference>
<feature type="region of interest" description="Disordered" evidence="1">
    <location>
        <begin position="1"/>
        <end position="65"/>
    </location>
</feature>
<accession>A0A183AE70</accession>
<proteinExistence type="predicted"/>
<evidence type="ECO:0000313" key="3">
    <source>
        <dbReference type="Proteomes" id="UP000272942"/>
    </source>
</evidence>
<gene>
    <name evidence="2" type="ORF">ECPE_LOCUS5254</name>
</gene>
<evidence type="ECO:0000256" key="1">
    <source>
        <dbReference type="SAM" id="MobiDB-lite"/>
    </source>
</evidence>
<organism evidence="4">
    <name type="scientific">Echinostoma caproni</name>
    <dbReference type="NCBI Taxonomy" id="27848"/>
    <lineage>
        <taxon>Eukaryota</taxon>
        <taxon>Metazoa</taxon>
        <taxon>Spiralia</taxon>
        <taxon>Lophotrochozoa</taxon>
        <taxon>Platyhelminthes</taxon>
        <taxon>Trematoda</taxon>
        <taxon>Digenea</taxon>
        <taxon>Plagiorchiida</taxon>
        <taxon>Echinostomata</taxon>
        <taxon>Echinostomatoidea</taxon>
        <taxon>Echinostomatidae</taxon>
        <taxon>Echinostoma</taxon>
    </lineage>
</organism>
<evidence type="ECO:0000313" key="4">
    <source>
        <dbReference type="WBParaSite" id="ECPE_0000526701-mRNA-1"/>
    </source>
</evidence>
<dbReference type="AlphaFoldDB" id="A0A183AE70"/>
<dbReference type="Proteomes" id="UP000272942">
    <property type="component" value="Unassembled WGS sequence"/>
</dbReference>
<feature type="region of interest" description="Disordered" evidence="1">
    <location>
        <begin position="89"/>
        <end position="122"/>
    </location>
</feature>
<dbReference type="OrthoDB" id="2325716at2759"/>
<sequence length="252" mass="28668">MEQEKQQNNRLNKSLIEIDEHGPFGSRETNEAEDDPPMTGAFVQTDGTPMKTRSRMDGQATTTATTATSGFRSGFSIFDRYTDFGGIASSRSTRRTEQNGEDDDDDDGSEIELDFSSTKEPGSTVLVHSTKNLLQQLYQPMDHIEPRPFPDRQLFVYVVADPTDMRLELATLRLSVWPELQRSCDSRGFSLQVVDRSVETDFNPPIDPELEIRQQTNELENYLAHRSYANEFLDCLVSDWSRFLNTFFEGAL</sequence>
<reference evidence="4" key="1">
    <citation type="submission" date="2016-06" db="UniProtKB">
        <authorList>
            <consortium name="WormBaseParasite"/>
        </authorList>
    </citation>
    <scope>IDENTIFICATION</scope>
</reference>
<keyword evidence="3" id="KW-1185">Reference proteome</keyword>
<feature type="compositionally biased region" description="Acidic residues" evidence="1">
    <location>
        <begin position="99"/>
        <end position="113"/>
    </location>
</feature>